<evidence type="ECO:0000256" key="1">
    <source>
        <dbReference type="ARBA" id="ARBA00004651"/>
    </source>
</evidence>
<reference evidence="9 10" key="2">
    <citation type="submission" date="2009-02" db="EMBL/GenBank/DDBJ databases">
        <title>Draft genome sequence of Blautia hydrogenotrophica DSM 10507 (Ruminococcus hydrogenotrophicus DSM 10507).</title>
        <authorList>
            <person name="Sudarsanam P."/>
            <person name="Ley R."/>
            <person name="Guruge J."/>
            <person name="Turnbaugh P.J."/>
            <person name="Mahowald M."/>
            <person name="Liep D."/>
            <person name="Gordon J."/>
        </authorList>
    </citation>
    <scope>NUCLEOTIDE SEQUENCE [LARGE SCALE GENOMIC DNA]</scope>
    <source>
        <strain evidence="10">DSM 10507 / JCM 14656 / S5a33</strain>
    </source>
</reference>
<feature type="transmembrane region" description="Helical" evidence="7">
    <location>
        <begin position="7"/>
        <end position="25"/>
    </location>
</feature>
<evidence type="ECO:0000313" key="10">
    <source>
        <dbReference type="Proteomes" id="UP000003100"/>
    </source>
</evidence>
<dbReference type="Gene3D" id="1.10.3720.10">
    <property type="entry name" value="MetI-like"/>
    <property type="match status" value="1"/>
</dbReference>
<reference evidence="9 10" key="1">
    <citation type="submission" date="2009-01" db="EMBL/GenBank/DDBJ databases">
        <authorList>
            <person name="Fulton L."/>
            <person name="Clifton S."/>
            <person name="Fulton B."/>
            <person name="Xu J."/>
            <person name="Minx P."/>
            <person name="Pepin K.H."/>
            <person name="Johnson M."/>
            <person name="Bhonagiri V."/>
            <person name="Nash W.E."/>
            <person name="Mardis E.R."/>
            <person name="Wilson R.K."/>
        </authorList>
    </citation>
    <scope>NUCLEOTIDE SEQUENCE [LARGE SCALE GENOMIC DNA]</scope>
    <source>
        <strain evidence="10">DSM 10507 / JCM 14656 / S5a33</strain>
    </source>
</reference>
<keyword evidence="3" id="KW-1003">Cell membrane</keyword>
<sequence length="278" mass="30729">MKTFRTIILTVFGLLMLIPVLYLLVGSLMGKGELKELLAPVLGQTKGYVAGRLLPEYPTMESYVELLLDTPEFFVMFWNSVKMTLGILAGQLLVAVPAAWGLAKFQFPGRKFLFTLYIALMMMPFQVLMLSNYLVLDGLSLLDSQAGIIFPAVFSTFPVFIMYRFFAGVPDSLIEAAKLDGAGNFQIFWRIGLPLGSPGILSAMVLGFLEYWNLIEQPMAFLKTKSLWPLSLFLPNIGMEQAGLAFATSIVVLIPALLVFLAGQEYLEQGILATATKE</sequence>
<evidence type="ECO:0000256" key="6">
    <source>
        <dbReference type="ARBA" id="ARBA00023136"/>
    </source>
</evidence>
<dbReference type="PATRIC" id="fig|476272.21.peg.3844"/>
<proteinExistence type="inferred from homology"/>
<feature type="transmembrane region" description="Helical" evidence="7">
    <location>
        <begin position="148"/>
        <end position="166"/>
    </location>
</feature>
<name>C0CJ19_BLAHS</name>
<evidence type="ECO:0000256" key="2">
    <source>
        <dbReference type="ARBA" id="ARBA00022448"/>
    </source>
</evidence>
<comment type="similarity">
    <text evidence="7">Belongs to the binding-protein-dependent transport system permease family.</text>
</comment>
<keyword evidence="2 7" id="KW-0813">Transport</keyword>
<accession>C0CJ19</accession>
<organism evidence="9 10">
    <name type="scientific">Blautia hydrogenotrophica (strain DSM 10507 / JCM 14656 / S5a33)</name>
    <name type="common">Ruminococcus hydrogenotrophicus</name>
    <dbReference type="NCBI Taxonomy" id="476272"/>
    <lineage>
        <taxon>Bacteria</taxon>
        <taxon>Bacillati</taxon>
        <taxon>Bacillota</taxon>
        <taxon>Clostridia</taxon>
        <taxon>Lachnospirales</taxon>
        <taxon>Lachnospiraceae</taxon>
        <taxon>Blautia</taxon>
    </lineage>
</organism>
<comment type="subcellular location">
    <subcellularLocation>
        <location evidence="1 7">Cell membrane</location>
        <topology evidence="1 7">Multi-pass membrane protein</topology>
    </subcellularLocation>
</comment>
<evidence type="ECO:0000256" key="7">
    <source>
        <dbReference type="RuleBase" id="RU363032"/>
    </source>
</evidence>
<feature type="transmembrane region" description="Helical" evidence="7">
    <location>
        <begin position="242"/>
        <end position="262"/>
    </location>
</feature>
<dbReference type="InterPro" id="IPR000515">
    <property type="entry name" value="MetI-like"/>
</dbReference>
<evidence type="ECO:0000313" key="9">
    <source>
        <dbReference type="EMBL" id="EEG50236.1"/>
    </source>
</evidence>
<dbReference type="GeneID" id="86821326"/>
<gene>
    <name evidence="9" type="ORF">RUMHYD_00836</name>
</gene>
<feature type="transmembrane region" description="Helical" evidence="7">
    <location>
        <begin position="114"/>
        <end position="136"/>
    </location>
</feature>
<feature type="transmembrane region" description="Helical" evidence="7">
    <location>
        <begin position="83"/>
        <end position="102"/>
    </location>
</feature>
<evidence type="ECO:0000256" key="5">
    <source>
        <dbReference type="ARBA" id="ARBA00022989"/>
    </source>
</evidence>
<dbReference type="GO" id="GO:0055085">
    <property type="term" value="P:transmembrane transport"/>
    <property type="evidence" value="ECO:0007669"/>
    <property type="project" value="InterPro"/>
</dbReference>
<dbReference type="PANTHER" id="PTHR43744:SF8">
    <property type="entry name" value="SN-GLYCEROL-3-PHOSPHATE TRANSPORT SYSTEM PERMEASE PROTEIN UGPE"/>
    <property type="match status" value="1"/>
</dbReference>
<dbReference type="SUPFAM" id="SSF161098">
    <property type="entry name" value="MetI-like"/>
    <property type="match status" value="1"/>
</dbReference>
<evidence type="ECO:0000256" key="3">
    <source>
        <dbReference type="ARBA" id="ARBA00022475"/>
    </source>
</evidence>
<dbReference type="GO" id="GO:0005886">
    <property type="term" value="C:plasma membrane"/>
    <property type="evidence" value="ECO:0007669"/>
    <property type="project" value="UniProtKB-SubCell"/>
</dbReference>
<protein>
    <recommendedName>
        <fullName evidence="8">ABC transmembrane type-1 domain-containing protein</fullName>
    </recommendedName>
</protein>
<keyword evidence="10" id="KW-1185">Reference proteome</keyword>
<dbReference type="EMBL" id="ACBZ01000035">
    <property type="protein sequence ID" value="EEG50236.1"/>
    <property type="molecule type" value="Genomic_DNA"/>
</dbReference>
<dbReference type="Proteomes" id="UP000003100">
    <property type="component" value="Unassembled WGS sequence"/>
</dbReference>
<evidence type="ECO:0000259" key="8">
    <source>
        <dbReference type="PROSITE" id="PS50928"/>
    </source>
</evidence>
<dbReference type="eggNOG" id="COG0395">
    <property type="taxonomic scope" value="Bacteria"/>
</dbReference>
<feature type="transmembrane region" description="Helical" evidence="7">
    <location>
        <begin position="187"/>
        <end position="209"/>
    </location>
</feature>
<dbReference type="PANTHER" id="PTHR43744">
    <property type="entry name" value="ABC TRANSPORTER PERMEASE PROTEIN MG189-RELATED-RELATED"/>
    <property type="match status" value="1"/>
</dbReference>
<dbReference type="RefSeq" id="WP_005946366.1">
    <property type="nucleotide sequence ID" value="NZ_CP136423.1"/>
</dbReference>
<feature type="domain" description="ABC transmembrane type-1" evidence="8">
    <location>
        <begin position="77"/>
        <end position="263"/>
    </location>
</feature>
<dbReference type="PROSITE" id="PS50928">
    <property type="entry name" value="ABC_TM1"/>
    <property type="match status" value="1"/>
</dbReference>
<keyword evidence="6 7" id="KW-0472">Membrane</keyword>
<keyword evidence="5 7" id="KW-1133">Transmembrane helix</keyword>
<dbReference type="AlphaFoldDB" id="C0CJ19"/>
<evidence type="ECO:0000256" key="4">
    <source>
        <dbReference type="ARBA" id="ARBA00022692"/>
    </source>
</evidence>
<dbReference type="HOGENOM" id="CLU_016047_1_1_9"/>
<dbReference type="Pfam" id="PF00528">
    <property type="entry name" value="BPD_transp_1"/>
    <property type="match status" value="1"/>
</dbReference>
<dbReference type="CDD" id="cd06261">
    <property type="entry name" value="TM_PBP2"/>
    <property type="match status" value="1"/>
</dbReference>
<keyword evidence="4 7" id="KW-0812">Transmembrane</keyword>
<dbReference type="InterPro" id="IPR035906">
    <property type="entry name" value="MetI-like_sf"/>
</dbReference>